<name>A0AAN6BVX8_FUSAU</name>
<dbReference type="Proteomes" id="UP000537989">
    <property type="component" value="Unassembled WGS sequence"/>
</dbReference>
<dbReference type="Pfam" id="PF20150">
    <property type="entry name" value="2EXR"/>
    <property type="match status" value="1"/>
</dbReference>
<reference evidence="2 3" key="1">
    <citation type="submission" date="2020-02" db="EMBL/GenBank/DDBJ databases">
        <title>Identification and distribution of gene clusters putatively required for synthesis of sphingolipid metabolism inhibitors in phylogenetically diverse species of the filamentous fungus Fusarium.</title>
        <authorList>
            <person name="Kim H.-S."/>
            <person name="Busman M."/>
            <person name="Brown D.W."/>
            <person name="Divon H."/>
            <person name="Uhlig S."/>
            <person name="Proctor R.H."/>
        </authorList>
    </citation>
    <scope>NUCLEOTIDE SEQUENCE [LARGE SCALE GENOMIC DNA]</scope>
    <source>
        <strain evidence="2 3">NRRL 2903</strain>
    </source>
</reference>
<comment type="caution">
    <text evidence="2">The sequence shown here is derived from an EMBL/GenBank/DDBJ whole genome shotgun (WGS) entry which is preliminary data.</text>
</comment>
<proteinExistence type="predicted"/>
<organism evidence="2 3">
    <name type="scientific">Fusarium austroamericanum</name>
    <dbReference type="NCBI Taxonomy" id="282268"/>
    <lineage>
        <taxon>Eukaryota</taxon>
        <taxon>Fungi</taxon>
        <taxon>Dikarya</taxon>
        <taxon>Ascomycota</taxon>
        <taxon>Pezizomycotina</taxon>
        <taxon>Sordariomycetes</taxon>
        <taxon>Hypocreomycetidae</taxon>
        <taxon>Hypocreales</taxon>
        <taxon>Nectriaceae</taxon>
        <taxon>Fusarium</taxon>
    </lineage>
</organism>
<dbReference type="AlphaFoldDB" id="A0AAN6BVX8"/>
<keyword evidence="3" id="KW-1185">Reference proteome</keyword>
<dbReference type="EMBL" id="JAAMOD010000413">
    <property type="protein sequence ID" value="KAF5229209.1"/>
    <property type="molecule type" value="Genomic_DNA"/>
</dbReference>
<feature type="domain" description="2EXR" evidence="1">
    <location>
        <begin position="6"/>
        <end position="86"/>
    </location>
</feature>
<protein>
    <recommendedName>
        <fullName evidence="1">2EXR domain-containing protein</fullName>
    </recommendedName>
</protein>
<gene>
    <name evidence="2" type="ORF">FAUST_10572</name>
</gene>
<evidence type="ECO:0000313" key="2">
    <source>
        <dbReference type="EMBL" id="KAF5229209.1"/>
    </source>
</evidence>
<dbReference type="InterPro" id="IPR045518">
    <property type="entry name" value="2EXR"/>
</dbReference>
<sequence length="310" mass="35821">MASSNFHPFPRLPLELRQQIWEEACLPMGPFQRGLQYLYPTADDPVTQPCNWLGASEHGLSNKSAYMIDGGLWKACKESRKVIAEHTDFKEWIKLNNEAIHDDDQFNRCKASWDGCKSTVHPAAIEMKEDNQKWHDLVYPARDIFCVRPNVEIPMPEKIQKLCLWLSFRDPENELYQSMPLDSIAFEFDQSWMEDCKMPYYDMQDEQSVRGCWASLIEDAIDIYDPSRTLWIIDKNAKWFNRYGNNDKTVYRKCEGDYIEASWDNVPESTGDGVSLSASAFLSSFSDRNGLLLCEIFAGPGSYYPCCAYE</sequence>
<evidence type="ECO:0000313" key="3">
    <source>
        <dbReference type="Proteomes" id="UP000537989"/>
    </source>
</evidence>
<evidence type="ECO:0000259" key="1">
    <source>
        <dbReference type="Pfam" id="PF20150"/>
    </source>
</evidence>
<accession>A0AAN6BVX8</accession>